<evidence type="ECO:0000313" key="10">
    <source>
        <dbReference type="Proteomes" id="UP001244341"/>
    </source>
</evidence>
<evidence type="ECO:0000256" key="5">
    <source>
        <dbReference type="ARBA" id="ARBA00023002"/>
    </source>
</evidence>
<sequence length="220" mass="23214">MTLARDKLVRSKVASGSETPSRTSWSHFFVKDAAKHPLILAAEGHIEALFGCAALRGPHKPLAKIEALQVIKYHKGEFYHEHYDNRADSPLTRAATIIVYLCDTESGGATAFPRAVLAGQASGSYAAAPAGASGALPGFSSGGGGGEGLGGSGGGWRLPPKVDVGPRGVGIKVFPVRGRAVVFWSKRPDGNEDPNSIHAADTVERGEKWIATRWMKDDAQ</sequence>
<name>A0ABY8UMF6_TETOB</name>
<evidence type="ECO:0000256" key="4">
    <source>
        <dbReference type="ARBA" id="ARBA00022964"/>
    </source>
</evidence>
<evidence type="ECO:0000313" key="9">
    <source>
        <dbReference type="EMBL" id="WIA22189.1"/>
    </source>
</evidence>
<dbReference type="EMBL" id="CP126221">
    <property type="protein sequence ID" value="WIA22189.1"/>
    <property type="molecule type" value="Genomic_DNA"/>
</dbReference>
<dbReference type="PANTHER" id="PTHR10869:SF238">
    <property type="entry name" value="PROLYL 4-HYDROXYLASE 6-RELATED"/>
    <property type="match status" value="1"/>
</dbReference>
<organism evidence="9 10">
    <name type="scientific">Tetradesmus obliquus</name>
    <name type="common">Green alga</name>
    <name type="synonym">Acutodesmus obliquus</name>
    <dbReference type="NCBI Taxonomy" id="3088"/>
    <lineage>
        <taxon>Eukaryota</taxon>
        <taxon>Viridiplantae</taxon>
        <taxon>Chlorophyta</taxon>
        <taxon>core chlorophytes</taxon>
        <taxon>Chlorophyceae</taxon>
        <taxon>CS clade</taxon>
        <taxon>Sphaeropleales</taxon>
        <taxon>Scenedesmaceae</taxon>
        <taxon>Tetradesmus</taxon>
    </lineage>
</organism>
<evidence type="ECO:0000256" key="2">
    <source>
        <dbReference type="ARBA" id="ARBA00004648"/>
    </source>
</evidence>
<evidence type="ECO:0000256" key="1">
    <source>
        <dbReference type="ARBA" id="ARBA00001961"/>
    </source>
</evidence>
<evidence type="ECO:0000256" key="7">
    <source>
        <dbReference type="ARBA" id="ARBA00049169"/>
    </source>
</evidence>
<dbReference type="PANTHER" id="PTHR10869">
    <property type="entry name" value="PROLYL 4-HYDROXYLASE ALPHA SUBUNIT"/>
    <property type="match status" value="1"/>
</dbReference>
<dbReference type="SMART" id="SM00702">
    <property type="entry name" value="P4Hc"/>
    <property type="match status" value="1"/>
</dbReference>
<keyword evidence="6" id="KW-0408">Iron</keyword>
<dbReference type="InterPro" id="IPR006620">
    <property type="entry name" value="Pro_4_hyd_alph"/>
</dbReference>
<dbReference type="InterPro" id="IPR045054">
    <property type="entry name" value="P4HA-like"/>
</dbReference>
<keyword evidence="4" id="KW-0223">Dioxygenase</keyword>
<dbReference type="Proteomes" id="UP001244341">
    <property type="component" value="Chromosome 14b"/>
</dbReference>
<feature type="domain" description="Fe2OG dioxygenase" evidence="8">
    <location>
        <begin position="64"/>
        <end position="217"/>
    </location>
</feature>
<dbReference type="InterPro" id="IPR005123">
    <property type="entry name" value="Oxoglu/Fe-dep_dioxygenase_dom"/>
</dbReference>
<reference evidence="9 10" key="1">
    <citation type="submission" date="2023-05" db="EMBL/GenBank/DDBJ databases">
        <title>A 100% complete, gapless, phased diploid assembly of the Scenedesmus obliquus UTEX 3031 genome.</title>
        <authorList>
            <person name="Biondi T.C."/>
            <person name="Hanschen E.R."/>
            <person name="Kwon T."/>
            <person name="Eng W."/>
            <person name="Kruse C.P.S."/>
            <person name="Koehler S.I."/>
            <person name="Kunde Y."/>
            <person name="Gleasner C.D."/>
            <person name="You Mak K.T."/>
            <person name="Polle J."/>
            <person name="Hovde B.T."/>
            <person name="Starkenburg S.R."/>
        </authorList>
    </citation>
    <scope>NUCLEOTIDE SEQUENCE [LARGE SCALE GENOMIC DNA]</scope>
    <source>
        <strain evidence="9 10">DOE0152z</strain>
    </source>
</reference>
<gene>
    <name evidence="9" type="ORF">OEZ85_004523</name>
</gene>
<proteinExistence type="predicted"/>
<accession>A0ABY8UMF6</accession>
<dbReference type="PROSITE" id="PS51471">
    <property type="entry name" value="FE2OG_OXY"/>
    <property type="match status" value="1"/>
</dbReference>
<evidence type="ECO:0000256" key="6">
    <source>
        <dbReference type="ARBA" id="ARBA00023004"/>
    </source>
</evidence>
<dbReference type="Gene3D" id="2.60.120.620">
    <property type="entry name" value="q2cbj1_9rhob like domain"/>
    <property type="match status" value="1"/>
</dbReference>
<keyword evidence="3" id="KW-0479">Metal-binding</keyword>
<protein>
    <recommendedName>
        <fullName evidence="8">Fe2OG dioxygenase domain-containing protein</fullName>
    </recommendedName>
</protein>
<comment type="catalytic activity">
    <reaction evidence="7">
        <text>L-prolyl-[collagen] + 2-oxoglutarate + O2 = trans-4-hydroxy-L-prolyl-[collagen] + succinate + CO2</text>
        <dbReference type="Rhea" id="RHEA:18945"/>
        <dbReference type="Rhea" id="RHEA-COMP:11676"/>
        <dbReference type="Rhea" id="RHEA-COMP:11680"/>
        <dbReference type="ChEBI" id="CHEBI:15379"/>
        <dbReference type="ChEBI" id="CHEBI:16526"/>
        <dbReference type="ChEBI" id="CHEBI:16810"/>
        <dbReference type="ChEBI" id="CHEBI:30031"/>
        <dbReference type="ChEBI" id="CHEBI:50342"/>
        <dbReference type="ChEBI" id="CHEBI:61965"/>
        <dbReference type="EC" id="1.14.11.2"/>
    </reaction>
</comment>
<comment type="cofactor">
    <cofactor evidence="1">
        <name>L-ascorbate</name>
        <dbReference type="ChEBI" id="CHEBI:38290"/>
    </cofactor>
</comment>
<evidence type="ECO:0000256" key="3">
    <source>
        <dbReference type="ARBA" id="ARBA00022723"/>
    </source>
</evidence>
<comment type="subcellular location">
    <subcellularLocation>
        <location evidence="2">Endoplasmic reticulum membrane</location>
        <topology evidence="2">Single-pass type II membrane protein</topology>
    </subcellularLocation>
</comment>
<keyword evidence="10" id="KW-1185">Reference proteome</keyword>
<dbReference type="Pfam" id="PF13640">
    <property type="entry name" value="2OG-FeII_Oxy_3"/>
    <property type="match status" value="1"/>
</dbReference>
<keyword evidence="5" id="KW-0560">Oxidoreductase</keyword>
<evidence type="ECO:0000259" key="8">
    <source>
        <dbReference type="PROSITE" id="PS51471"/>
    </source>
</evidence>
<dbReference type="InterPro" id="IPR044862">
    <property type="entry name" value="Pro_4_hyd_alph_FE2OG_OXY"/>
</dbReference>